<evidence type="ECO:0000313" key="2">
    <source>
        <dbReference type="EMBL" id="KAG0446099.1"/>
    </source>
</evidence>
<proteinExistence type="predicted"/>
<feature type="region of interest" description="Disordered" evidence="1">
    <location>
        <begin position="52"/>
        <end position="72"/>
    </location>
</feature>
<evidence type="ECO:0000313" key="3">
    <source>
        <dbReference type="Proteomes" id="UP000639772"/>
    </source>
</evidence>
<dbReference type="EMBL" id="JADCNM010000616">
    <property type="protein sequence ID" value="KAG0446099.1"/>
    <property type="molecule type" value="Genomic_DNA"/>
</dbReference>
<dbReference type="AlphaFoldDB" id="A0A835P5I2"/>
<reference evidence="2 3" key="1">
    <citation type="journal article" date="2020" name="Nat. Food">
        <title>A phased Vanilla planifolia genome enables genetic improvement of flavour and production.</title>
        <authorList>
            <person name="Hasing T."/>
            <person name="Tang H."/>
            <person name="Brym M."/>
            <person name="Khazi F."/>
            <person name="Huang T."/>
            <person name="Chambers A.H."/>
        </authorList>
    </citation>
    <scope>NUCLEOTIDE SEQUENCE [LARGE SCALE GENOMIC DNA]</scope>
    <source>
        <tissue evidence="2">Leaf</tissue>
    </source>
</reference>
<organism evidence="2 3">
    <name type="scientific">Vanilla planifolia</name>
    <name type="common">Vanilla</name>
    <dbReference type="NCBI Taxonomy" id="51239"/>
    <lineage>
        <taxon>Eukaryota</taxon>
        <taxon>Viridiplantae</taxon>
        <taxon>Streptophyta</taxon>
        <taxon>Embryophyta</taxon>
        <taxon>Tracheophyta</taxon>
        <taxon>Spermatophyta</taxon>
        <taxon>Magnoliopsida</taxon>
        <taxon>Liliopsida</taxon>
        <taxon>Asparagales</taxon>
        <taxon>Orchidaceae</taxon>
        <taxon>Vanilloideae</taxon>
        <taxon>Vanilleae</taxon>
        <taxon>Vanilla</taxon>
    </lineage>
</organism>
<name>A0A835P5I2_VANPL</name>
<comment type="caution">
    <text evidence="2">The sequence shown here is derived from an EMBL/GenBank/DDBJ whole genome shotgun (WGS) entry which is preliminary data.</text>
</comment>
<accession>A0A835P5I2</accession>
<sequence>MARWLRHELRVVTAAERMTCGKSGGCWMGGEGRAQWQDGQEALQKGEEWVTPGDTRLWTGDASIGRKDLPDK</sequence>
<evidence type="ECO:0000256" key="1">
    <source>
        <dbReference type="SAM" id="MobiDB-lite"/>
    </source>
</evidence>
<dbReference type="Proteomes" id="UP000639772">
    <property type="component" value="Unassembled WGS sequence"/>
</dbReference>
<protein>
    <submittedName>
        <fullName evidence="2">Uncharacterized protein</fullName>
    </submittedName>
</protein>
<gene>
    <name evidence="2" type="ORF">HPP92_029011</name>
</gene>